<keyword evidence="4" id="KW-1185">Reference proteome</keyword>
<name>A0A0M2Q440_PROHO</name>
<dbReference type="AlphaFoldDB" id="A0A0M2Q440"/>
<dbReference type="Proteomes" id="UP000034681">
    <property type="component" value="Unassembled WGS sequence"/>
</dbReference>
<dbReference type="InterPro" id="IPR045648">
    <property type="entry name" value="CRISPR-assoc_Cas6-like_N"/>
</dbReference>
<protein>
    <submittedName>
        <fullName evidence="3">CRISPR-associated protein Cas6</fullName>
    </submittedName>
</protein>
<organism evidence="3 4">
    <name type="scientific">Prochlorothrix hollandica PCC 9006 = CALU 1027</name>
    <dbReference type="NCBI Taxonomy" id="317619"/>
    <lineage>
        <taxon>Bacteria</taxon>
        <taxon>Bacillati</taxon>
        <taxon>Cyanobacteriota</taxon>
        <taxon>Cyanophyceae</taxon>
        <taxon>Prochlorotrichales</taxon>
        <taxon>Prochlorotrichaceae</taxon>
        <taxon>Prochlorothrix</taxon>
    </lineage>
</organism>
<dbReference type="Gene3D" id="3.30.70.1900">
    <property type="match status" value="1"/>
</dbReference>
<evidence type="ECO:0000259" key="2">
    <source>
        <dbReference type="Pfam" id="PF19308"/>
    </source>
</evidence>
<evidence type="ECO:0000259" key="1">
    <source>
        <dbReference type="Pfam" id="PF10040"/>
    </source>
</evidence>
<sequence length="296" mass="32793">MPHSLVFNFLPQSPIPPGFTAGKALHGLFLNLVSSVDPDLGTKLHGNEAQKAFSLSPLQLERGSGLRSRPIPKKPTKPHYTLTYSHQNPIEAGQGCWWRVTLLDDRLFGHLSPLWLNLNPRQPWHLGPSDLHIISVLGSAHSDHPWADFASYGELYDRASDSARSLTLQFCTPMAFRQGRFDSALPTPEAVFGSLLRRWNHYSDRPLDAAIVAAVQPSAFEVRTVVVTDPRSQFQEMGARVNSCNQFVGCVGQVRYQVLGPQDPEVVKQLNTLADFAMFGGVGRKTTMGMGIVRRL</sequence>
<dbReference type="eggNOG" id="COG5551">
    <property type="taxonomic scope" value="Bacteria"/>
</dbReference>
<evidence type="ECO:0000313" key="3">
    <source>
        <dbReference type="EMBL" id="KKJ01694.1"/>
    </source>
</evidence>
<feature type="domain" description="CRISPR-associated protein Cas6 C-terminal" evidence="1">
    <location>
        <begin position="168"/>
        <end position="292"/>
    </location>
</feature>
<dbReference type="InterPro" id="IPR019267">
    <property type="entry name" value="CRISPR-assoc_Cas6_C"/>
</dbReference>
<dbReference type="Gene3D" id="3.30.70.1890">
    <property type="match status" value="1"/>
</dbReference>
<reference evidence="3" key="1">
    <citation type="submission" date="2012-04" db="EMBL/GenBank/DDBJ databases">
        <authorList>
            <person name="Borisov I.G."/>
            <person name="Ivanikova N.V."/>
            <person name="Pinevich A.V."/>
        </authorList>
    </citation>
    <scope>NUCLEOTIDE SEQUENCE</scope>
    <source>
        <strain evidence="3">CALU 1027</strain>
    </source>
</reference>
<dbReference type="STRING" id="317619.GCA_000332315_04033"/>
<accession>A0A0M2Q440</accession>
<dbReference type="CDD" id="cd21141">
    <property type="entry name" value="Cas6_III-like"/>
    <property type="match status" value="1"/>
</dbReference>
<comment type="caution">
    <text evidence="3">The sequence shown here is derived from an EMBL/GenBank/DDBJ whole genome shotgun (WGS) entry which is preliminary data.</text>
</comment>
<dbReference type="Pfam" id="PF19308">
    <property type="entry name" value="CRISPR_Cas6_N"/>
    <property type="match status" value="1"/>
</dbReference>
<dbReference type="EMBL" id="AJTX02000002">
    <property type="protein sequence ID" value="KKJ01694.1"/>
    <property type="molecule type" value="Genomic_DNA"/>
</dbReference>
<proteinExistence type="predicted"/>
<gene>
    <name evidence="3" type="ORF">PROH_03760</name>
</gene>
<evidence type="ECO:0000313" key="4">
    <source>
        <dbReference type="Proteomes" id="UP000034681"/>
    </source>
</evidence>
<dbReference type="Pfam" id="PF10040">
    <property type="entry name" value="CRISPR_Cas6"/>
    <property type="match status" value="1"/>
</dbReference>
<dbReference type="InterPro" id="IPR045747">
    <property type="entry name" value="CRISPR-assoc_prot_Cas6_N_sf"/>
</dbReference>
<dbReference type="OrthoDB" id="3469084at2"/>
<feature type="domain" description="CRISPR-associated protein Cas6-like N-terminal" evidence="2">
    <location>
        <begin position="1"/>
        <end position="157"/>
    </location>
</feature>